<dbReference type="InterPro" id="IPR032552">
    <property type="entry name" value="RSB_motif"/>
</dbReference>
<dbReference type="PANTHER" id="PTHR46589">
    <property type="entry name" value="APOPTOTIC CHROMATIN CONDENSATION INDUCER IN THE NUCLEUS"/>
    <property type="match status" value="1"/>
</dbReference>
<feature type="region of interest" description="Disordered" evidence="1">
    <location>
        <begin position="65"/>
        <end position="163"/>
    </location>
</feature>
<keyword evidence="2" id="KW-1185">Reference proteome</keyword>
<name>A0A915I4L8_ROMCU</name>
<dbReference type="Pfam" id="PF16294">
    <property type="entry name" value="RSB_motif"/>
    <property type="match status" value="1"/>
</dbReference>
<dbReference type="GO" id="GO:0008380">
    <property type="term" value="P:RNA splicing"/>
    <property type="evidence" value="ECO:0007669"/>
    <property type="project" value="TreeGrafter"/>
</dbReference>
<proteinExistence type="predicted"/>
<feature type="region of interest" description="Disordered" evidence="1">
    <location>
        <begin position="1"/>
        <end position="23"/>
    </location>
</feature>
<organism evidence="2 3">
    <name type="scientific">Romanomermis culicivorax</name>
    <name type="common">Nematode worm</name>
    <dbReference type="NCBI Taxonomy" id="13658"/>
    <lineage>
        <taxon>Eukaryota</taxon>
        <taxon>Metazoa</taxon>
        <taxon>Ecdysozoa</taxon>
        <taxon>Nematoda</taxon>
        <taxon>Enoplea</taxon>
        <taxon>Dorylaimia</taxon>
        <taxon>Mermithida</taxon>
        <taxon>Mermithoidea</taxon>
        <taxon>Mermithidae</taxon>
        <taxon>Romanomermis</taxon>
    </lineage>
</organism>
<accession>A0A915I4L8</accession>
<dbReference type="WBParaSite" id="nRc.2.0.1.t08701-RA">
    <property type="protein sequence ID" value="nRc.2.0.1.t08701-RA"/>
    <property type="gene ID" value="nRc.2.0.1.g08701"/>
</dbReference>
<protein>
    <submittedName>
        <fullName evidence="3">Uncharacterized protein</fullName>
    </submittedName>
</protein>
<evidence type="ECO:0000256" key="1">
    <source>
        <dbReference type="SAM" id="MobiDB-lite"/>
    </source>
</evidence>
<dbReference type="Proteomes" id="UP000887565">
    <property type="component" value="Unplaced"/>
</dbReference>
<sequence>MNRTSGAARVPRGEYATTEEATTARQQLDNIKWPKFNSSVLRVEYAGEDDFNRFKKMKEENNVSNVRNVNGNGQPSDIQVIRQRQVREITTTNDKENDVRQIGRSPKREDQADNKLWPTNREWDRGKGEWKLGERSPPTTNTDRRERSSRRESPSSKRAEIKEKAAPAKLLEDLFRKTKTSPFIYWLPLTQEQMVILNKKRSNNSFLTLQAIDRRFGASLGSSAGNFGASIDVNAPTLPDRFVTLRRAVQTIVDARRDEGVRCHAFVQYLHDIFISNEPQKLLLFFEWTPLIERSTTIVVGSIESLKKGVGDFVPNPASCIVIVHGSA</sequence>
<evidence type="ECO:0000313" key="2">
    <source>
        <dbReference type="Proteomes" id="UP000887565"/>
    </source>
</evidence>
<dbReference type="PANTHER" id="PTHR46589:SF1">
    <property type="entry name" value="APOPTOTIC CHROMATIN CONDENSATION INDUCER IN THE NUCLEUS"/>
    <property type="match status" value="1"/>
</dbReference>
<dbReference type="AlphaFoldDB" id="A0A915I4L8"/>
<dbReference type="GO" id="GO:0061574">
    <property type="term" value="C:ASAP complex"/>
    <property type="evidence" value="ECO:0007669"/>
    <property type="project" value="TreeGrafter"/>
</dbReference>
<feature type="compositionally biased region" description="Basic and acidic residues" evidence="1">
    <location>
        <begin position="93"/>
        <end position="113"/>
    </location>
</feature>
<dbReference type="GO" id="GO:0071011">
    <property type="term" value="C:precatalytic spliceosome"/>
    <property type="evidence" value="ECO:0007669"/>
    <property type="project" value="TreeGrafter"/>
</dbReference>
<feature type="compositionally biased region" description="Basic and acidic residues" evidence="1">
    <location>
        <begin position="142"/>
        <end position="163"/>
    </location>
</feature>
<dbReference type="InterPro" id="IPR052793">
    <property type="entry name" value="EJC-associated_protein"/>
</dbReference>
<feature type="compositionally biased region" description="Low complexity" evidence="1">
    <location>
        <begin position="14"/>
        <end position="23"/>
    </location>
</feature>
<reference evidence="3" key="1">
    <citation type="submission" date="2022-11" db="UniProtKB">
        <authorList>
            <consortium name="WormBaseParasite"/>
        </authorList>
    </citation>
    <scope>IDENTIFICATION</scope>
</reference>
<evidence type="ECO:0000313" key="3">
    <source>
        <dbReference type="WBParaSite" id="nRc.2.0.1.t08701-RA"/>
    </source>
</evidence>
<dbReference type="GO" id="GO:0003723">
    <property type="term" value="F:RNA binding"/>
    <property type="evidence" value="ECO:0007669"/>
    <property type="project" value="TreeGrafter"/>
</dbReference>
<feature type="compositionally biased region" description="Basic and acidic residues" evidence="1">
    <location>
        <begin position="121"/>
        <end position="134"/>
    </location>
</feature>